<dbReference type="Gene3D" id="2.30.330.10">
    <property type="entry name" value="SpoA-like"/>
    <property type="match status" value="1"/>
</dbReference>
<dbReference type="Proteomes" id="UP000032101">
    <property type="component" value="Unassembled WGS sequence"/>
</dbReference>
<evidence type="ECO:0000259" key="5">
    <source>
        <dbReference type="Pfam" id="PF26294"/>
    </source>
</evidence>
<sequence>MRALKLRRVDSRLHACTQAIERWRRAGRTAGLGRVPDRSGFIQFRAQGDGGDWHGLILAHDWLHRALPTSPSWVGRQSPLSSIVALFRAVPRPLPLAVDELRYGRLTDIEGVERAWSPTHDVPWLDTPRGRVWVTRLPPSGCVTEPLGPETWLKSLPMRLLLQLGVSELRAARLRRLHKGDVLRITERTQHGLLANRCLGVFTFTEEGLHMQPSVADADPPIPLSPGPAVDPSALMVRLEFVLATHDIDLAQLSRFIDGQLIPLAADAARHIEIRANGRPVAVGELVQMEAQLGVELLKVYRDGRDE</sequence>
<dbReference type="GO" id="GO:0071978">
    <property type="term" value="P:bacterial-type flagellum-dependent swarming motility"/>
    <property type="evidence" value="ECO:0007669"/>
    <property type="project" value="TreeGrafter"/>
</dbReference>
<dbReference type="PANTHER" id="PTHR30034:SF5">
    <property type="entry name" value="SECRETION SYSTEM APPARATUS PROTEIN SSAQ"/>
    <property type="match status" value="1"/>
</dbReference>
<comment type="caution">
    <text evidence="7">The sequence shown here is derived from an EMBL/GenBank/DDBJ whole genome shotgun (WGS) entry which is preliminary data.</text>
</comment>
<dbReference type="RefSeq" id="WP_042732698.1">
    <property type="nucleotide sequence ID" value="NZ_JXNZ01000410.1"/>
</dbReference>
<dbReference type="InterPro" id="IPR058804">
    <property type="entry name" value="SpaO_N"/>
</dbReference>
<dbReference type="GO" id="GO:0050918">
    <property type="term" value="P:positive chemotaxis"/>
    <property type="evidence" value="ECO:0007669"/>
    <property type="project" value="TreeGrafter"/>
</dbReference>
<keyword evidence="7" id="KW-0966">Cell projection</keyword>
<evidence type="ECO:0000256" key="3">
    <source>
        <dbReference type="ARBA" id="ARBA00023026"/>
    </source>
</evidence>
<gene>
    <name evidence="7" type="ORF">RL74_26145</name>
</gene>
<dbReference type="InterPro" id="IPR036429">
    <property type="entry name" value="SpoA-like_sf"/>
</dbReference>
<evidence type="ECO:0000259" key="4">
    <source>
        <dbReference type="Pfam" id="PF01052"/>
    </source>
</evidence>
<dbReference type="EMBL" id="JXNZ01000410">
    <property type="protein sequence ID" value="KIQ56417.1"/>
    <property type="molecule type" value="Genomic_DNA"/>
</dbReference>
<dbReference type="PATRIC" id="fig|294.124.peg.5412"/>
<reference evidence="7 8" key="1">
    <citation type="submission" date="2015-01" db="EMBL/GenBank/DDBJ databases">
        <title>Draft Genome Sequence of the Biocontrol and Plant Growth-Promoting Rhizobacteria (PGPR) Pseudomonas fluorescens UM270.</title>
        <authorList>
            <person name="Hernandez-Salmeron J.E."/>
            <person name="Santoyo G."/>
            <person name="Moreno-Hagelsieb G."/>
            <person name="Hernandez-Leon R."/>
        </authorList>
    </citation>
    <scope>NUCLEOTIDE SEQUENCE [LARGE SCALE GENOMIC DNA]</scope>
    <source>
        <strain evidence="7 8">UM270</strain>
    </source>
</reference>
<feature type="domain" description="SpaO FliM/N C-terminal related" evidence="6">
    <location>
        <begin position="154"/>
        <end position="212"/>
    </location>
</feature>
<keyword evidence="3" id="KW-0843">Virulence</keyword>
<dbReference type="GO" id="GO:0009306">
    <property type="term" value="P:protein secretion"/>
    <property type="evidence" value="ECO:0007669"/>
    <property type="project" value="InterPro"/>
</dbReference>
<dbReference type="AlphaFoldDB" id="A0A0D0P6L3"/>
<dbReference type="InterPro" id="IPR003283">
    <property type="entry name" value="T3SS_OMP_SpaO"/>
</dbReference>
<feature type="domain" description="SpaO N-terminal" evidence="5">
    <location>
        <begin position="6"/>
        <end position="138"/>
    </location>
</feature>
<evidence type="ECO:0000259" key="6">
    <source>
        <dbReference type="Pfam" id="PF26304"/>
    </source>
</evidence>
<keyword evidence="7" id="KW-0282">Flagellum</keyword>
<keyword evidence="7" id="KW-0969">Cilium</keyword>
<dbReference type="Pfam" id="PF26294">
    <property type="entry name" value="SpaO_N"/>
    <property type="match status" value="1"/>
</dbReference>
<organism evidence="7 8">
    <name type="scientific">Pseudomonas fluorescens</name>
    <dbReference type="NCBI Taxonomy" id="294"/>
    <lineage>
        <taxon>Bacteria</taxon>
        <taxon>Pseudomonadati</taxon>
        <taxon>Pseudomonadota</taxon>
        <taxon>Gammaproteobacteria</taxon>
        <taxon>Pseudomonadales</taxon>
        <taxon>Pseudomonadaceae</taxon>
        <taxon>Pseudomonas</taxon>
    </lineage>
</organism>
<proteinExistence type="inferred from homology"/>
<accession>A0A0D0P6L3</accession>
<dbReference type="InterPro" id="IPR001543">
    <property type="entry name" value="FliN-like_C"/>
</dbReference>
<evidence type="ECO:0000256" key="2">
    <source>
        <dbReference type="ARBA" id="ARBA00021925"/>
    </source>
</evidence>
<dbReference type="Pfam" id="PF01052">
    <property type="entry name" value="FliMN_C"/>
    <property type="match status" value="1"/>
</dbReference>
<evidence type="ECO:0000313" key="8">
    <source>
        <dbReference type="Proteomes" id="UP000032101"/>
    </source>
</evidence>
<dbReference type="Pfam" id="PF26304">
    <property type="entry name" value="FliMN_C_rel"/>
    <property type="match status" value="1"/>
</dbReference>
<dbReference type="InterPro" id="IPR058805">
    <property type="entry name" value="SpaO_FliMN_C_rel"/>
</dbReference>
<evidence type="ECO:0000313" key="7">
    <source>
        <dbReference type="EMBL" id="KIQ56417.1"/>
    </source>
</evidence>
<dbReference type="SUPFAM" id="SSF101801">
    <property type="entry name" value="Surface presentation of antigens (SPOA)"/>
    <property type="match status" value="1"/>
</dbReference>
<dbReference type="OrthoDB" id="7031612at2"/>
<comment type="similarity">
    <text evidence="1">Belongs to the FliN/MopA/SpaO family.</text>
</comment>
<dbReference type="PANTHER" id="PTHR30034">
    <property type="entry name" value="FLAGELLAR MOTOR SWITCH PROTEIN FLIM"/>
    <property type="match status" value="1"/>
</dbReference>
<feature type="domain" description="Flagellar motor switch protein FliN-like C-terminal" evidence="4">
    <location>
        <begin position="236"/>
        <end position="300"/>
    </location>
</feature>
<dbReference type="PRINTS" id="PR01339">
    <property type="entry name" value="TYPE3OMOPROT"/>
</dbReference>
<name>A0A0D0P6L3_PSEFL</name>
<protein>
    <recommendedName>
        <fullName evidence="2">Surface presentation of antigens protein SpaO</fullName>
    </recommendedName>
</protein>
<evidence type="ECO:0000256" key="1">
    <source>
        <dbReference type="ARBA" id="ARBA00009226"/>
    </source>
</evidence>